<proteinExistence type="predicted"/>
<dbReference type="STRING" id="75743.A0A401QBZ9"/>
<evidence type="ECO:0000313" key="2">
    <source>
        <dbReference type="EMBL" id="GCB82925.1"/>
    </source>
</evidence>
<keyword evidence="3" id="KW-1185">Reference proteome</keyword>
<dbReference type="OrthoDB" id="5981048at2759"/>
<evidence type="ECO:0000313" key="3">
    <source>
        <dbReference type="Proteomes" id="UP000288216"/>
    </source>
</evidence>
<protein>
    <submittedName>
        <fullName evidence="2">Uncharacterized protein</fullName>
    </submittedName>
</protein>
<reference evidence="2 3" key="1">
    <citation type="journal article" date="2018" name="Nat. Ecol. Evol.">
        <title>Shark genomes provide insights into elasmobranch evolution and the origin of vertebrates.</title>
        <authorList>
            <person name="Hara Y"/>
            <person name="Yamaguchi K"/>
            <person name="Onimaru K"/>
            <person name="Kadota M"/>
            <person name="Koyanagi M"/>
            <person name="Keeley SD"/>
            <person name="Tatsumi K"/>
            <person name="Tanaka K"/>
            <person name="Motone F"/>
            <person name="Kageyama Y"/>
            <person name="Nozu R"/>
            <person name="Adachi N"/>
            <person name="Nishimura O"/>
            <person name="Nakagawa R"/>
            <person name="Tanegashima C"/>
            <person name="Kiyatake I"/>
            <person name="Matsumoto R"/>
            <person name="Murakumo K"/>
            <person name="Nishida K"/>
            <person name="Terakita A"/>
            <person name="Kuratani S"/>
            <person name="Sato K"/>
            <person name="Hyodo S Kuraku.S."/>
        </authorList>
    </citation>
    <scope>NUCLEOTIDE SEQUENCE [LARGE SCALE GENOMIC DNA]</scope>
</reference>
<dbReference type="EMBL" id="BFAA01033964">
    <property type="protein sequence ID" value="GCB82925.1"/>
    <property type="molecule type" value="Genomic_DNA"/>
</dbReference>
<accession>A0A401QBZ9</accession>
<dbReference type="AlphaFoldDB" id="A0A401QBZ9"/>
<organism evidence="2 3">
    <name type="scientific">Scyliorhinus torazame</name>
    <name type="common">Cloudy catshark</name>
    <name type="synonym">Catulus torazame</name>
    <dbReference type="NCBI Taxonomy" id="75743"/>
    <lineage>
        <taxon>Eukaryota</taxon>
        <taxon>Metazoa</taxon>
        <taxon>Chordata</taxon>
        <taxon>Craniata</taxon>
        <taxon>Vertebrata</taxon>
        <taxon>Chondrichthyes</taxon>
        <taxon>Elasmobranchii</taxon>
        <taxon>Galeomorphii</taxon>
        <taxon>Galeoidea</taxon>
        <taxon>Carcharhiniformes</taxon>
        <taxon>Scyliorhinidae</taxon>
        <taxon>Scyliorhinus</taxon>
    </lineage>
</organism>
<sequence>MSSSCALLGMSLGLEVEATCPVCSLDVSQDASNLCQRFQKLQGTVNTLVDSTGDIAKDLELQSQLQDNILQLQGECERLNQTTSQLLQGDQLHQKNIEALTDSISRLERKCIEEVSFDQMLMFLGFVLGPEVCCCEALRSGTGSGT</sequence>
<name>A0A401QBZ9_SCYTO</name>
<gene>
    <name evidence="2" type="ORF">scyTo_0023795</name>
</gene>
<dbReference type="PANTHER" id="PTHR46766:SF1">
    <property type="entry name" value="GLUTAMINE-RICH PROTEIN 2"/>
    <property type="match status" value="1"/>
</dbReference>
<dbReference type="Proteomes" id="UP000288216">
    <property type="component" value="Unassembled WGS sequence"/>
</dbReference>
<feature type="signal peptide" evidence="1">
    <location>
        <begin position="1"/>
        <end position="18"/>
    </location>
</feature>
<comment type="caution">
    <text evidence="2">The sequence shown here is derived from an EMBL/GenBank/DDBJ whole genome shotgun (WGS) entry which is preliminary data.</text>
</comment>
<feature type="chain" id="PRO_5019376284" evidence="1">
    <location>
        <begin position="19"/>
        <end position="146"/>
    </location>
</feature>
<keyword evidence="1" id="KW-0732">Signal</keyword>
<evidence type="ECO:0000256" key="1">
    <source>
        <dbReference type="SAM" id="SignalP"/>
    </source>
</evidence>
<dbReference type="PANTHER" id="PTHR46766">
    <property type="entry name" value="GLUTAMINE-RICH PROTEIN 2"/>
    <property type="match status" value="1"/>
</dbReference>